<dbReference type="EMBL" id="JAAQYK010000002">
    <property type="protein sequence ID" value="NNA43939.1"/>
    <property type="molecule type" value="Genomic_DNA"/>
</dbReference>
<feature type="compositionally biased region" description="Basic and acidic residues" evidence="1">
    <location>
        <begin position="1"/>
        <end position="10"/>
    </location>
</feature>
<organism evidence="2 3">
    <name type="scientific">Pseudomonas lactis</name>
    <dbReference type="NCBI Taxonomy" id="1615674"/>
    <lineage>
        <taxon>Bacteria</taxon>
        <taxon>Pseudomonadati</taxon>
        <taxon>Pseudomonadota</taxon>
        <taxon>Gammaproteobacteria</taxon>
        <taxon>Pseudomonadales</taxon>
        <taxon>Pseudomonadaceae</taxon>
        <taxon>Pseudomonas</taxon>
    </lineage>
</organism>
<dbReference type="CDD" id="cd20495">
    <property type="entry name" value="C58_PaToxP-like"/>
    <property type="match status" value="1"/>
</dbReference>
<feature type="region of interest" description="Disordered" evidence="1">
    <location>
        <begin position="290"/>
        <end position="309"/>
    </location>
</feature>
<gene>
    <name evidence="2" type="ORF">HBO18_07305</name>
</gene>
<accession>A0A7Y1LD82</accession>
<evidence type="ECO:0000256" key="1">
    <source>
        <dbReference type="SAM" id="MobiDB-lite"/>
    </source>
</evidence>
<feature type="compositionally biased region" description="Polar residues" evidence="1">
    <location>
        <begin position="290"/>
        <end position="301"/>
    </location>
</feature>
<sequence length="1718" mass="188566">MTALHARRDLPPSQNVLLPEANTRSPANEPSTIPNVEGIAPISVTPAGLKNDRQVSEKHLQLLHQFRALNQQVQALMGQQPTLSSVIEQQLAAALYKQTPLDVTKLYFHRYHTDELGQRTLLSVEPATEALFNALKTSKGGGGSHASTGPATTDSGFYLGGAPAERNKQLDVAASLLSIAQTIEKELPSSLARFWTEPRPGEANPEARQGELLRIQRQMLSILAALQVEEGTMLPAAKTLIDKAIEYPTLEARENAMPDGERPGVYPLKLDTPKPDGTLMAGAFLITSGDGSSTQRPFNRSDTNRALPPSEQRGLTVLYTPRDGYEVFDSPAKAQQALRQRLSNNAYAAQQAKQSLPISVEQSLKPGWENELSQTLVPLTTDVIAAGVPQLLERQQQQVNTELQALLDDDSGIGKTDLWQRSQTLKDLDQASALAPHFSADNVLRARNEWLLERLSELDNRQVMQQRMADRSNWQYLAQQLNQAGQALPENATPQDISAILKSTPMRIAPDSAHYQSSIREPGKSISLEAFIIENDLPLPKTLEELFSLAQTAVARAQRHPLGNFGGGLSWPIPMSAREQQTVRAVARDQMASTQMGLLDYLNKCQPLSEEVLQDPVKTLEALVGSPQGHAMGLEMQTNLGGVSTDISVNDYTLALLNLALDPESLTRPHRNWVAGFDLTDKKYWGKPLSAVIEGLSQHLIETGRASPAMAKAGAYLLLMRAAPQLLVKDIPDGVVYGSLAWANLCIAVAAIEAQSPGSAANMTFAEVMIAADTRAPAPESAQTGVLLNWAVAHNILELKQDLLYTQDDINKAKEAFNHQQIELQKASTLLDTPLPNRREMALELLRKTFGDNVSFEEPKFVEPDSVSVSLSDSSYVPPTSYSMLDAVMEGVSLNERWKNIIEDDGIDLATFIAFTKRPECNIKNAFDEAFSTVTAKHKTVQKLSIVNALTNLPPEDKEKLIFGEIQYYQEKSYKIGVVKDTLFHTSKKIIVTAKYKGITSNYEFDTEKGLIKKLSDTPVPRKPEYIQNEVSKVEEFFPAQELSKQIDGLNTVSKFLPLGVLAEQGDDAKRHPLDEARPSTPSVPYLFLDERANHIADSVVKALNLDDPAIRKEAMGMTSVEKDKEEGKAVMNFLLDLIPFRSAIVNFIDGNYSEGITDVAFDLLGFITAGIGAAAKAAKVLAKTGKALQKGLKVTKIMGAAVLGELNPLSGVGDLIKGGGKVITQGVSHVRDTLRSFKSTLSSPELINLSKRYDAVANGTFKVGEQTLHGPAVFQNGKWGLYDPISGRPYGTAKDFKPEQGAIKGEIKGFSDYLSWERIANTLAPPVPPNINFRTDYANAIAEAKSKDLSTYSRGWRELNPQAVYGYSPAMTIEQLKRLAVAQPRTPAQLGSLAKRIEDLEALPDKFKIAHINAAISDKKGYAKGYRSARPDGLDELTEKLTLNQVAELALVPERTSEQMGYLVRHMEKIREQASKRNSKRFSEDIGFKDARPPIVINGIPQGLYLSRVDLLSEGECAALSTLMAEALKQGKHDIFLENLSQAMRPVPTRHEIAELRKLDPAKADAEQLRGTQVENFRSKLSRLQEKVGAKYHQSSELKQVPYTDIISDLASSSETKTLLISSPDHGLMARVVVDPNGNKTWFYFDPNHGLAIFTDEAQMKAALEMTLRKGQSKATLSHFEGRSGLPEYQVSVLKDSQVNPNIASVPGGIFDLFTPL</sequence>
<reference evidence="2 3" key="1">
    <citation type="journal article" date="2020" name="Front. Microbiol.">
        <title>Genetic Organization of the aprX-lipA2 Operon Affects the Proteolytic Potential of Pseudomonas Species in Milk.</title>
        <authorList>
            <person name="Maier C."/>
            <person name="Huptas C."/>
            <person name="von Neubeck M."/>
            <person name="Scherer S."/>
            <person name="Wenning M."/>
            <person name="Lucking G."/>
        </authorList>
    </citation>
    <scope>NUCLEOTIDE SEQUENCE [LARGE SCALE GENOMIC DNA]</scope>
    <source>
        <strain evidence="2 3">WS 4997</strain>
    </source>
</reference>
<proteinExistence type="predicted"/>
<feature type="region of interest" description="Disordered" evidence="1">
    <location>
        <begin position="1"/>
        <end position="39"/>
    </location>
</feature>
<dbReference type="RefSeq" id="WP_169855530.1">
    <property type="nucleotide sequence ID" value="NZ_JAAQYK010000002.1"/>
</dbReference>
<evidence type="ECO:0000313" key="2">
    <source>
        <dbReference type="EMBL" id="NNA43939.1"/>
    </source>
</evidence>
<dbReference type="Proteomes" id="UP000583279">
    <property type="component" value="Unassembled WGS sequence"/>
</dbReference>
<feature type="compositionally biased region" description="Polar residues" evidence="1">
    <location>
        <begin position="12"/>
        <end position="34"/>
    </location>
</feature>
<evidence type="ECO:0000313" key="3">
    <source>
        <dbReference type="Proteomes" id="UP000583279"/>
    </source>
</evidence>
<protein>
    <submittedName>
        <fullName evidence="2">Uncharacterized protein</fullName>
    </submittedName>
</protein>
<comment type="caution">
    <text evidence="2">The sequence shown here is derived from an EMBL/GenBank/DDBJ whole genome shotgun (WGS) entry which is preliminary data.</text>
</comment>
<name>A0A7Y1LD82_9PSED</name>